<accession>A0ABQ8BPB0</accession>
<feature type="non-terminal residue" evidence="5">
    <location>
        <position position="1"/>
    </location>
</feature>
<proteinExistence type="predicted"/>
<organism evidence="5 6">
    <name type="scientific">Brassica napus</name>
    <name type="common">Rape</name>
    <dbReference type="NCBI Taxonomy" id="3708"/>
    <lineage>
        <taxon>Eukaryota</taxon>
        <taxon>Viridiplantae</taxon>
        <taxon>Streptophyta</taxon>
        <taxon>Embryophyta</taxon>
        <taxon>Tracheophyta</taxon>
        <taxon>Spermatophyta</taxon>
        <taxon>Magnoliopsida</taxon>
        <taxon>eudicotyledons</taxon>
        <taxon>Gunneridae</taxon>
        <taxon>Pentapetalae</taxon>
        <taxon>rosids</taxon>
        <taxon>malvids</taxon>
        <taxon>Brassicales</taxon>
        <taxon>Brassicaceae</taxon>
        <taxon>Brassiceae</taxon>
        <taxon>Brassica</taxon>
    </lineage>
</organism>
<evidence type="ECO:0000256" key="3">
    <source>
        <dbReference type="ARBA" id="ARBA00022989"/>
    </source>
</evidence>
<evidence type="ECO:0000313" key="6">
    <source>
        <dbReference type="Proteomes" id="UP000824890"/>
    </source>
</evidence>
<comment type="caution">
    <text evidence="5">The sequence shown here is derived from an EMBL/GenBank/DDBJ whole genome shotgun (WGS) entry which is preliminary data.</text>
</comment>
<dbReference type="EMBL" id="JAGKQM010000010">
    <property type="protein sequence ID" value="KAH0906021.1"/>
    <property type="molecule type" value="Genomic_DNA"/>
</dbReference>
<evidence type="ECO:0008006" key="7">
    <source>
        <dbReference type="Google" id="ProtNLM"/>
    </source>
</evidence>
<name>A0ABQ8BPB0_BRANA</name>
<keyword evidence="4" id="KW-0472">Membrane</keyword>
<evidence type="ECO:0000256" key="2">
    <source>
        <dbReference type="ARBA" id="ARBA00022692"/>
    </source>
</evidence>
<dbReference type="SUPFAM" id="SSF103511">
    <property type="entry name" value="Chlorophyll a-b binding protein"/>
    <property type="match status" value="1"/>
</dbReference>
<gene>
    <name evidence="5" type="ORF">HID58_037848</name>
</gene>
<dbReference type="PANTHER" id="PTHR14154">
    <property type="entry name" value="UPF0041 BRAIN PROTEIN 44-RELATED"/>
    <property type="match status" value="1"/>
</dbReference>
<comment type="subcellular location">
    <subcellularLocation>
        <location evidence="1">Membrane</location>
        <topology evidence="1">Multi-pass membrane protein</topology>
    </subcellularLocation>
</comment>
<keyword evidence="6" id="KW-1185">Reference proteome</keyword>
<dbReference type="Gene3D" id="1.10.3460.10">
    <property type="entry name" value="Chlorophyll a/b binding protein domain"/>
    <property type="match status" value="1"/>
</dbReference>
<evidence type="ECO:0000313" key="5">
    <source>
        <dbReference type="EMBL" id="KAH0906021.1"/>
    </source>
</evidence>
<keyword evidence="2" id="KW-0812">Transmembrane</keyword>
<dbReference type="Proteomes" id="UP000824890">
    <property type="component" value="Unassembled WGS sequence"/>
</dbReference>
<protein>
    <recommendedName>
        <fullName evidence="7">Photosystem II 22 kDa protein, chloroplastic</fullName>
    </recommendedName>
</protein>
<keyword evidence="3" id="KW-1133">Transmembrane helix</keyword>
<sequence length="306" mass="32729">FTPQHFTDPFSHPQTLQAAHHTKYKMAQTMLLTSGVSANQFLRNKNPLAQPKVHHFFLSGNSHVVLPSRRPSLVPLAIFKPKTKAAPKKVEKVKPKVEDGIFGTSGGIGFTKQNELFVGRVAMIGFAASLLGEALTGKGILAQLNLETGIPIYEAEPLLLFFILFTLLGAIGALGDRGKFVDDPPTGLEKAVIPPGKGVRSALGLKEQGLFSQDSLSLFVANAIGPLFGFTKANELFVGRLAQLGIAFSLIGEIITGKGALAQLNIETGIPIQDIEPLVLLNVAFFFFAAINPGNGKFITDDGEES</sequence>
<evidence type="ECO:0000256" key="1">
    <source>
        <dbReference type="ARBA" id="ARBA00004141"/>
    </source>
</evidence>
<evidence type="ECO:0000256" key="4">
    <source>
        <dbReference type="ARBA" id="ARBA00023136"/>
    </source>
</evidence>
<reference evidence="5 6" key="1">
    <citation type="submission" date="2021-05" db="EMBL/GenBank/DDBJ databases">
        <title>Genome Assembly of Synthetic Allotetraploid Brassica napus Reveals Homoeologous Exchanges between Subgenomes.</title>
        <authorList>
            <person name="Davis J.T."/>
        </authorList>
    </citation>
    <scope>NUCLEOTIDE SEQUENCE [LARGE SCALE GENOMIC DNA]</scope>
    <source>
        <strain evidence="6">cv. Da-Ae</strain>
        <tissue evidence="5">Seedling</tissue>
    </source>
</reference>